<proteinExistence type="predicted"/>
<dbReference type="Proteomes" id="UP001296943">
    <property type="component" value="Unassembled WGS sequence"/>
</dbReference>
<comment type="caution">
    <text evidence="1">The sequence shown here is derived from an EMBL/GenBank/DDBJ whole genome shotgun (WGS) entry which is preliminary data.</text>
</comment>
<protein>
    <recommendedName>
        <fullName evidence="3">Fur-regulated basic protein FbpA</fullName>
    </recommendedName>
</protein>
<sequence>MFQQAKEALKNALYIFQLIEYKDFEIKTQRQMEKLEKQFS</sequence>
<keyword evidence="2" id="KW-1185">Reference proteome</keyword>
<reference evidence="1 2" key="1">
    <citation type="submission" date="2021-01" db="EMBL/GenBank/DDBJ databases">
        <title>Genomic Encyclopedia of Type Strains, Phase IV (KMG-IV): sequencing the most valuable type-strain genomes for metagenomic binning, comparative biology and taxonomic classification.</title>
        <authorList>
            <person name="Goeker M."/>
        </authorList>
    </citation>
    <scope>NUCLEOTIDE SEQUENCE [LARGE SCALE GENOMIC DNA]</scope>
    <source>
        <strain evidence="1 2">DSM 23711</strain>
    </source>
</reference>
<evidence type="ECO:0000313" key="1">
    <source>
        <dbReference type="EMBL" id="MBM7572747.1"/>
    </source>
</evidence>
<gene>
    <name evidence="1" type="ORF">JOC48_003278</name>
</gene>
<organism evidence="1 2">
    <name type="scientific">Aquibacillus albus</name>
    <dbReference type="NCBI Taxonomy" id="1168171"/>
    <lineage>
        <taxon>Bacteria</taxon>
        <taxon>Bacillati</taxon>
        <taxon>Bacillota</taxon>
        <taxon>Bacilli</taxon>
        <taxon>Bacillales</taxon>
        <taxon>Bacillaceae</taxon>
        <taxon>Aquibacillus</taxon>
    </lineage>
</organism>
<evidence type="ECO:0000313" key="2">
    <source>
        <dbReference type="Proteomes" id="UP001296943"/>
    </source>
</evidence>
<name>A0ABS2N3P4_9BACI</name>
<evidence type="ECO:0008006" key="3">
    <source>
        <dbReference type="Google" id="ProtNLM"/>
    </source>
</evidence>
<accession>A0ABS2N3P4</accession>
<dbReference type="EMBL" id="JAFBDR010000020">
    <property type="protein sequence ID" value="MBM7572747.1"/>
    <property type="molecule type" value="Genomic_DNA"/>
</dbReference>